<feature type="compositionally biased region" description="Low complexity" evidence="6">
    <location>
        <begin position="283"/>
        <end position="308"/>
    </location>
</feature>
<dbReference type="Proteomes" id="UP000247498">
    <property type="component" value="Unassembled WGS sequence"/>
</dbReference>
<evidence type="ECO:0000256" key="2">
    <source>
        <dbReference type="ARBA" id="ARBA00023015"/>
    </source>
</evidence>
<dbReference type="AlphaFoldDB" id="A0A2V0PDV0"/>
<dbReference type="Gene3D" id="3.30.730.10">
    <property type="entry name" value="AP2/ERF domain"/>
    <property type="match status" value="1"/>
</dbReference>
<reference evidence="8 9" key="1">
    <citation type="journal article" date="2018" name="Sci. Rep.">
        <title>Raphidocelis subcapitata (=Pseudokirchneriella subcapitata) provides an insight into genome evolution and environmental adaptations in the Sphaeropleales.</title>
        <authorList>
            <person name="Suzuki S."/>
            <person name="Yamaguchi H."/>
            <person name="Nakajima N."/>
            <person name="Kawachi M."/>
        </authorList>
    </citation>
    <scope>NUCLEOTIDE SEQUENCE [LARGE SCALE GENOMIC DNA]</scope>
    <source>
        <strain evidence="8 9">NIES-35</strain>
    </source>
</reference>
<keyword evidence="5" id="KW-0539">Nucleus</keyword>
<sequence>MAAAVAEPAPAAQLTPPAAPLPHAADPPQPAASSDPSDGALARLQASARARAAAAGVAPRIFSRARSADEAAAEGIVPEWGNLQRGIRLPQHMLRSLAGVPLKREPGAPGAPGLASSGEGAAPRAKAGGRCPKPGGGRTFTSRFRGVHQTFPTRRWEAQFRRNGKPTSLGCFDREEDAAAAYDRMMLWLEMHGGGGSKGGVTNFDVSRYAGDLAWLASISQDALIEALRTEGRRQASNRARPAAAAATAARGGSTTPEPDSDWAEGSGSDEDGARRKRRRAAARPSARSQQDVAGEAAAAAVAAALAASQPDGDGSAQLLLLPGAGVGVPPDPTEGAADLPQPLQFDSSALNALRAAQEAVAAAAHAALAAQAEEQQQLQQQQELSGQQQQSGS</sequence>
<dbReference type="GO" id="GO:0003677">
    <property type="term" value="F:DNA binding"/>
    <property type="evidence" value="ECO:0007669"/>
    <property type="project" value="UniProtKB-KW"/>
</dbReference>
<gene>
    <name evidence="8" type="ORF">Rsub_08946</name>
</gene>
<organism evidence="8 9">
    <name type="scientific">Raphidocelis subcapitata</name>
    <dbReference type="NCBI Taxonomy" id="307507"/>
    <lineage>
        <taxon>Eukaryota</taxon>
        <taxon>Viridiplantae</taxon>
        <taxon>Chlorophyta</taxon>
        <taxon>core chlorophytes</taxon>
        <taxon>Chlorophyceae</taxon>
        <taxon>CS clade</taxon>
        <taxon>Sphaeropleales</taxon>
        <taxon>Selenastraceae</taxon>
        <taxon>Raphidocelis</taxon>
    </lineage>
</organism>
<feature type="domain" description="AP2/ERF" evidence="7">
    <location>
        <begin position="143"/>
        <end position="205"/>
    </location>
</feature>
<keyword evidence="9" id="KW-1185">Reference proteome</keyword>
<dbReference type="InParanoid" id="A0A2V0PDV0"/>
<evidence type="ECO:0000256" key="1">
    <source>
        <dbReference type="ARBA" id="ARBA00004123"/>
    </source>
</evidence>
<protein>
    <submittedName>
        <fullName evidence="8">AP2-like ethylene-responsive transcription factor</fullName>
    </submittedName>
</protein>
<dbReference type="PANTHER" id="PTHR32467:SF90">
    <property type="entry name" value="AP2-LIKE ETHYLENE-RESPONSIVE TRANSCRIPTION FACTOR AIL1"/>
    <property type="match status" value="1"/>
</dbReference>
<dbReference type="PANTHER" id="PTHR32467">
    <property type="entry name" value="AP2-LIKE ETHYLENE-RESPONSIVE TRANSCRIPTION FACTOR"/>
    <property type="match status" value="1"/>
</dbReference>
<dbReference type="SMART" id="SM00380">
    <property type="entry name" value="AP2"/>
    <property type="match status" value="1"/>
</dbReference>
<keyword evidence="3" id="KW-0238">DNA-binding</keyword>
<evidence type="ECO:0000259" key="7">
    <source>
        <dbReference type="PROSITE" id="PS51032"/>
    </source>
</evidence>
<feature type="compositionally biased region" description="Low complexity" evidence="6">
    <location>
        <begin position="107"/>
        <end position="123"/>
    </location>
</feature>
<evidence type="ECO:0000256" key="5">
    <source>
        <dbReference type="ARBA" id="ARBA00023242"/>
    </source>
</evidence>
<feature type="compositionally biased region" description="Acidic residues" evidence="6">
    <location>
        <begin position="259"/>
        <end position="271"/>
    </location>
</feature>
<keyword evidence="2" id="KW-0805">Transcription regulation</keyword>
<evidence type="ECO:0000256" key="3">
    <source>
        <dbReference type="ARBA" id="ARBA00023125"/>
    </source>
</evidence>
<dbReference type="InterPro" id="IPR036955">
    <property type="entry name" value="AP2/ERF_dom_sf"/>
</dbReference>
<feature type="compositionally biased region" description="Pro residues" evidence="6">
    <location>
        <begin position="17"/>
        <end position="30"/>
    </location>
</feature>
<feature type="compositionally biased region" description="Low complexity" evidence="6">
    <location>
        <begin position="31"/>
        <end position="45"/>
    </location>
</feature>
<evidence type="ECO:0000313" key="8">
    <source>
        <dbReference type="EMBL" id="GBF96070.1"/>
    </source>
</evidence>
<keyword evidence="4" id="KW-0804">Transcription</keyword>
<dbReference type="InterPro" id="IPR016177">
    <property type="entry name" value="DNA-bd_dom_sf"/>
</dbReference>
<feature type="region of interest" description="Disordered" evidence="6">
    <location>
        <begin position="104"/>
        <end position="142"/>
    </location>
</feature>
<dbReference type="OrthoDB" id="242866at2759"/>
<dbReference type="GO" id="GO:0005634">
    <property type="term" value="C:nucleus"/>
    <property type="evidence" value="ECO:0007669"/>
    <property type="project" value="UniProtKB-SubCell"/>
</dbReference>
<evidence type="ECO:0000256" key="4">
    <source>
        <dbReference type="ARBA" id="ARBA00023163"/>
    </source>
</evidence>
<evidence type="ECO:0000313" key="9">
    <source>
        <dbReference type="Proteomes" id="UP000247498"/>
    </source>
</evidence>
<feature type="region of interest" description="Disordered" evidence="6">
    <location>
        <begin position="233"/>
        <end position="319"/>
    </location>
</feature>
<feature type="compositionally biased region" description="Low complexity" evidence="6">
    <location>
        <begin position="1"/>
        <end position="16"/>
    </location>
</feature>
<dbReference type="SUPFAM" id="SSF54171">
    <property type="entry name" value="DNA-binding domain"/>
    <property type="match status" value="1"/>
</dbReference>
<name>A0A2V0PDV0_9CHLO</name>
<accession>A0A2V0PDV0</accession>
<comment type="subcellular location">
    <subcellularLocation>
        <location evidence="1">Nucleus</location>
    </subcellularLocation>
</comment>
<dbReference type="EMBL" id="BDRX01000074">
    <property type="protein sequence ID" value="GBF96070.1"/>
    <property type="molecule type" value="Genomic_DNA"/>
</dbReference>
<comment type="caution">
    <text evidence="8">The sequence shown here is derived from an EMBL/GenBank/DDBJ whole genome shotgun (WGS) entry which is preliminary data.</text>
</comment>
<dbReference type="InterPro" id="IPR001471">
    <property type="entry name" value="AP2/ERF_dom"/>
</dbReference>
<feature type="compositionally biased region" description="Low complexity" evidence="6">
    <location>
        <begin position="235"/>
        <end position="251"/>
    </location>
</feature>
<proteinExistence type="predicted"/>
<feature type="region of interest" description="Disordered" evidence="6">
    <location>
        <begin position="372"/>
        <end position="394"/>
    </location>
</feature>
<feature type="region of interest" description="Disordered" evidence="6">
    <location>
        <begin position="1"/>
        <end position="45"/>
    </location>
</feature>
<evidence type="ECO:0000256" key="6">
    <source>
        <dbReference type="SAM" id="MobiDB-lite"/>
    </source>
</evidence>
<dbReference type="PROSITE" id="PS51032">
    <property type="entry name" value="AP2_ERF"/>
    <property type="match status" value="1"/>
</dbReference>
<dbReference type="GO" id="GO:0003700">
    <property type="term" value="F:DNA-binding transcription factor activity"/>
    <property type="evidence" value="ECO:0007669"/>
    <property type="project" value="InterPro"/>
</dbReference>